<name>A0A6L6J6R5_9RHOB</name>
<keyword evidence="4 5" id="KW-0472">Membrane</keyword>
<evidence type="ECO:0000256" key="1">
    <source>
        <dbReference type="ARBA" id="ARBA00004141"/>
    </source>
</evidence>
<dbReference type="RefSeq" id="WP_155046184.1">
    <property type="nucleotide sequence ID" value="NZ_WMIH01000034.1"/>
</dbReference>
<evidence type="ECO:0000313" key="7">
    <source>
        <dbReference type="EMBL" id="MTH66487.1"/>
    </source>
</evidence>
<dbReference type="InterPro" id="IPR005829">
    <property type="entry name" value="Sugar_transporter_CS"/>
</dbReference>
<feature type="transmembrane region" description="Helical" evidence="5">
    <location>
        <begin position="323"/>
        <end position="341"/>
    </location>
</feature>
<feature type="transmembrane region" description="Helical" evidence="5">
    <location>
        <begin position="382"/>
        <end position="405"/>
    </location>
</feature>
<gene>
    <name evidence="7" type="ORF">GL284_19725</name>
</gene>
<evidence type="ECO:0000256" key="5">
    <source>
        <dbReference type="SAM" id="Phobius"/>
    </source>
</evidence>
<dbReference type="SUPFAM" id="SSF103473">
    <property type="entry name" value="MFS general substrate transporter"/>
    <property type="match status" value="1"/>
</dbReference>
<dbReference type="PROSITE" id="PS50850">
    <property type="entry name" value="MFS"/>
    <property type="match status" value="1"/>
</dbReference>
<dbReference type="Pfam" id="PF07690">
    <property type="entry name" value="MFS_1"/>
    <property type="match status" value="1"/>
</dbReference>
<dbReference type="PANTHER" id="PTHR23508">
    <property type="entry name" value="CARBOXYLIC ACID TRANSPORTER PROTEIN HOMOLOG"/>
    <property type="match status" value="1"/>
</dbReference>
<accession>A0A6L6J6R5</accession>
<feature type="transmembrane region" description="Helical" evidence="5">
    <location>
        <begin position="411"/>
        <end position="432"/>
    </location>
</feature>
<reference evidence="7 8" key="1">
    <citation type="submission" date="2019-11" db="EMBL/GenBank/DDBJ databases">
        <authorList>
            <person name="Dong K."/>
        </authorList>
    </citation>
    <scope>NUCLEOTIDE SEQUENCE [LARGE SCALE GENOMIC DNA]</scope>
    <source>
        <strain evidence="7 8">DK608</strain>
    </source>
</reference>
<dbReference type="InterPro" id="IPR020846">
    <property type="entry name" value="MFS_dom"/>
</dbReference>
<dbReference type="PROSITE" id="PS00216">
    <property type="entry name" value="SUGAR_TRANSPORT_1"/>
    <property type="match status" value="1"/>
</dbReference>
<keyword evidence="3 5" id="KW-1133">Transmembrane helix</keyword>
<proteinExistence type="predicted"/>
<feature type="domain" description="Major facilitator superfamily (MFS) profile" evidence="6">
    <location>
        <begin position="27"/>
        <end position="437"/>
    </location>
</feature>
<evidence type="ECO:0000259" key="6">
    <source>
        <dbReference type="PROSITE" id="PS50850"/>
    </source>
</evidence>
<dbReference type="AlphaFoldDB" id="A0A6L6J6R5"/>
<dbReference type="InterPro" id="IPR011701">
    <property type="entry name" value="MFS"/>
</dbReference>
<feature type="transmembrane region" description="Helical" evidence="5">
    <location>
        <begin position="181"/>
        <end position="201"/>
    </location>
</feature>
<dbReference type="InterPro" id="IPR036259">
    <property type="entry name" value="MFS_trans_sf"/>
</dbReference>
<comment type="caution">
    <text evidence="7">The sequence shown here is derived from an EMBL/GenBank/DDBJ whole genome shotgun (WGS) entry which is preliminary data.</text>
</comment>
<feature type="transmembrane region" description="Helical" evidence="5">
    <location>
        <begin position="93"/>
        <end position="112"/>
    </location>
</feature>
<evidence type="ECO:0000256" key="2">
    <source>
        <dbReference type="ARBA" id="ARBA00022692"/>
    </source>
</evidence>
<feature type="transmembrane region" description="Helical" evidence="5">
    <location>
        <begin position="61"/>
        <end position="81"/>
    </location>
</feature>
<dbReference type="EMBL" id="WMII01000034">
    <property type="protein sequence ID" value="MTH66487.1"/>
    <property type="molecule type" value="Genomic_DNA"/>
</dbReference>
<feature type="transmembrane region" description="Helical" evidence="5">
    <location>
        <begin position="25"/>
        <end position="49"/>
    </location>
</feature>
<dbReference type="Proteomes" id="UP000478740">
    <property type="component" value="Unassembled WGS sequence"/>
</dbReference>
<dbReference type="GO" id="GO:0046943">
    <property type="term" value="F:carboxylic acid transmembrane transporter activity"/>
    <property type="evidence" value="ECO:0007669"/>
    <property type="project" value="TreeGrafter"/>
</dbReference>
<organism evidence="7 8">
    <name type="scientific">Paracoccus shanxieyensis</name>
    <dbReference type="NCBI Taxonomy" id="2675752"/>
    <lineage>
        <taxon>Bacteria</taxon>
        <taxon>Pseudomonadati</taxon>
        <taxon>Pseudomonadota</taxon>
        <taxon>Alphaproteobacteria</taxon>
        <taxon>Rhodobacterales</taxon>
        <taxon>Paracoccaceae</taxon>
        <taxon>Paracoccus</taxon>
    </lineage>
</organism>
<evidence type="ECO:0000256" key="3">
    <source>
        <dbReference type="ARBA" id="ARBA00022989"/>
    </source>
</evidence>
<sequence length="444" mass="46150">MALHVTTAEDAAPTDTNARWTPLRIAVIFICFLLNAIDGMDIVIMSYIAPVLKAEWSLSPQSLGTVFSASLAGMAVGGLLIAPLADKFGRRPLILTLLVVITVAMLASSQAQSLLQLIILRAIIGASVGAFLASVTTMAADFAPRGQQGLVVAAAISGYPLGAVLTGLLVAHFLPEHGWRMMLFGAGIISLVVLPLVVAILPESINYLKGTQPRGALQRLNRTLRRLGEPGLSALPPKVLARRASVGAIFQGGRLVGTLCLWLSIIMGFMTFYFLVSWITQLSVQAGLAVENAIYAGALFNLGGFIGTFVISSFGARYGLQRATCGAMLCGAVVVAAFGYLSTTLAITLTLAFFAGFTTNGGFNAFYALAAALYPTEIRATGIGWAMGIGRIGAVIGPMLGGVLIGQGLGLAGLLAVFALPLLVAGLSALFIRARDVAAAPKTI</sequence>
<evidence type="ECO:0000256" key="4">
    <source>
        <dbReference type="ARBA" id="ARBA00023136"/>
    </source>
</evidence>
<evidence type="ECO:0000313" key="8">
    <source>
        <dbReference type="Proteomes" id="UP000478740"/>
    </source>
</evidence>
<keyword evidence="8" id="KW-1185">Reference proteome</keyword>
<dbReference type="PANTHER" id="PTHR23508:SF10">
    <property type="entry name" value="CARBOXYLIC ACID TRANSPORTER PROTEIN HOMOLOG"/>
    <property type="match status" value="1"/>
</dbReference>
<comment type="subcellular location">
    <subcellularLocation>
        <location evidence="1">Membrane</location>
        <topology evidence="1">Multi-pass membrane protein</topology>
    </subcellularLocation>
</comment>
<keyword evidence="2 5" id="KW-0812">Transmembrane</keyword>
<protein>
    <submittedName>
        <fullName evidence="7">MFS transporter</fullName>
    </submittedName>
</protein>
<feature type="transmembrane region" description="Helical" evidence="5">
    <location>
        <begin position="292"/>
        <end position="311"/>
    </location>
</feature>
<feature type="transmembrane region" description="Helical" evidence="5">
    <location>
        <begin position="150"/>
        <end position="175"/>
    </location>
</feature>
<dbReference type="GO" id="GO:0005886">
    <property type="term" value="C:plasma membrane"/>
    <property type="evidence" value="ECO:0007669"/>
    <property type="project" value="TreeGrafter"/>
</dbReference>
<feature type="transmembrane region" description="Helical" evidence="5">
    <location>
        <begin position="118"/>
        <end position="138"/>
    </location>
</feature>
<feature type="transmembrane region" description="Helical" evidence="5">
    <location>
        <begin position="347"/>
        <end position="370"/>
    </location>
</feature>
<feature type="transmembrane region" description="Helical" evidence="5">
    <location>
        <begin position="259"/>
        <end position="280"/>
    </location>
</feature>
<dbReference type="Gene3D" id="1.20.1250.20">
    <property type="entry name" value="MFS general substrate transporter like domains"/>
    <property type="match status" value="1"/>
</dbReference>